<dbReference type="AlphaFoldDB" id="A0A6N6RDG8"/>
<reference evidence="1 2" key="1">
    <citation type="submission" date="2019-09" db="EMBL/GenBank/DDBJ databases">
        <title>Genomes of family Cryomorphaceae.</title>
        <authorList>
            <person name="Bowman J.P."/>
        </authorList>
    </citation>
    <scope>NUCLEOTIDE SEQUENCE [LARGE SCALE GENOMIC DNA]</scope>
    <source>
        <strain evidence="1 2">LMG 25704</strain>
    </source>
</reference>
<accession>A0A6N6RDG8</accession>
<name>A0A6N6RDG8_9FLAO</name>
<gene>
    <name evidence="1" type="ORF">F8C67_12765</name>
</gene>
<comment type="caution">
    <text evidence="1">The sequence shown here is derived from an EMBL/GenBank/DDBJ whole genome shotgun (WGS) entry which is preliminary data.</text>
</comment>
<keyword evidence="2" id="KW-1185">Reference proteome</keyword>
<dbReference type="PROSITE" id="PS51257">
    <property type="entry name" value="PROKAR_LIPOPROTEIN"/>
    <property type="match status" value="1"/>
</dbReference>
<sequence>MKHWVALLGLAIVGCQSSKKEESTSMAMTEPIDIQADELVVDPPHDTLDVSSLRLYQLQGVWFNYDPDSALGHVPLSDDFRFDWEDEHPIIAEAYLDSGYSETNYHEMTPENRAVFLDSVRIAEDDTLYIYASQNDDVIRLPVSELKLTAYVNVYDQGGSSYKSYDYIIGFELPELGMLKRGTGGYFGLGAIGKENPFVAGRMENLFWSESKEVQLTIEDAFKYPDLTIDSVDFTYYAEWENLRIYTADYYLAQEHSRGTRYWLFGRVLKVMDKSSGDEICNYWIQDGESTGLTPRTMAEHRDSLTSYQFIGQLFKDGPPALYGMAWESFGCESVFLIEPRKRQVYTRCENRH</sequence>
<dbReference type="Proteomes" id="UP000468650">
    <property type="component" value="Unassembled WGS sequence"/>
</dbReference>
<organism evidence="1 2">
    <name type="scientific">Phaeocystidibacter luteus</name>
    <dbReference type="NCBI Taxonomy" id="911197"/>
    <lineage>
        <taxon>Bacteria</taxon>
        <taxon>Pseudomonadati</taxon>
        <taxon>Bacteroidota</taxon>
        <taxon>Flavobacteriia</taxon>
        <taxon>Flavobacteriales</taxon>
        <taxon>Phaeocystidibacteraceae</taxon>
        <taxon>Phaeocystidibacter</taxon>
    </lineage>
</organism>
<evidence type="ECO:0000313" key="2">
    <source>
        <dbReference type="Proteomes" id="UP000468650"/>
    </source>
</evidence>
<dbReference type="EMBL" id="WBVO01000012">
    <property type="protein sequence ID" value="KAB2807060.1"/>
    <property type="molecule type" value="Genomic_DNA"/>
</dbReference>
<evidence type="ECO:0000313" key="1">
    <source>
        <dbReference type="EMBL" id="KAB2807060.1"/>
    </source>
</evidence>
<dbReference type="RefSeq" id="WP_151668250.1">
    <property type="nucleotide sequence ID" value="NZ_WBVO01000012.1"/>
</dbReference>
<proteinExistence type="predicted"/>
<protein>
    <submittedName>
        <fullName evidence="1">Uncharacterized protein</fullName>
    </submittedName>
</protein>
<dbReference type="OrthoDB" id="7069376at2"/>